<keyword evidence="3" id="KW-1185">Reference proteome</keyword>
<reference evidence="3" key="1">
    <citation type="journal article" date="2019" name="Int. J. Syst. Evol. Microbiol.">
        <title>The Global Catalogue of Microorganisms (GCM) 10K type strain sequencing project: providing services to taxonomists for standard genome sequencing and annotation.</title>
        <authorList>
            <consortium name="The Broad Institute Genomics Platform"/>
            <consortium name="The Broad Institute Genome Sequencing Center for Infectious Disease"/>
            <person name="Wu L."/>
            <person name="Ma J."/>
        </authorList>
    </citation>
    <scope>NUCLEOTIDE SEQUENCE [LARGE SCALE GENOMIC DNA]</scope>
    <source>
        <strain evidence="3">CCUG 58760</strain>
    </source>
</reference>
<protein>
    <submittedName>
        <fullName evidence="2">Uncharacterized protein</fullName>
    </submittedName>
</protein>
<feature type="compositionally biased region" description="Low complexity" evidence="1">
    <location>
        <begin position="81"/>
        <end position="94"/>
    </location>
</feature>
<accession>A0ABW0G9E8</accession>
<sequence>MSQICGECHLPNERYWAMPLRIERNNTETEGCTMSDADEAEWETIGILWAAAGMKKQYEAELADSQKRAARLEQQLRDTRAQLAAAEQRAASATRRADNEEARADRESSYYEDLSLELTAVREERDRLAAELKTERTKASVAAALHTVTEGTCAGYYAVLGAFEAAHPGSPVLAERDALFWQGYEKRDPGRRMSQVLYGDGKKGKATATL</sequence>
<gene>
    <name evidence="2" type="ORF">ACFPMG_21390</name>
</gene>
<evidence type="ECO:0000256" key="1">
    <source>
        <dbReference type="SAM" id="MobiDB-lite"/>
    </source>
</evidence>
<evidence type="ECO:0000313" key="3">
    <source>
        <dbReference type="Proteomes" id="UP001596166"/>
    </source>
</evidence>
<name>A0ABW0G9E8_9PROT</name>
<organism evidence="2 3">
    <name type="scientific">Azospirillum himalayense</name>
    <dbReference type="NCBI Taxonomy" id="654847"/>
    <lineage>
        <taxon>Bacteria</taxon>
        <taxon>Pseudomonadati</taxon>
        <taxon>Pseudomonadota</taxon>
        <taxon>Alphaproteobacteria</taxon>
        <taxon>Rhodospirillales</taxon>
        <taxon>Azospirillaceae</taxon>
        <taxon>Azospirillum</taxon>
    </lineage>
</organism>
<comment type="caution">
    <text evidence="2">The sequence shown here is derived from an EMBL/GenBank/DDBJ whole genome shotgun (WGS) entry which is preliminary data.</text>
</comment>
<feature type="compositionally biased region" description="Basic and acidic residues" evidence="1">
    <location>
        <begin position="95"/>
        <end position="108"/>
    </location>
</feature>
<dbReference type="EMBL" id="JBHSLC010000046">
    <property type="protein sequence ID" value="MFC5357569.1"/>
    <property type="molecule type" value="Genomic_DNA"/>
</dbReference>
<dbReference type="Proteomes" id="UP001596166">
    <property type="component" value="Unassembled WGS sequence"/>
</dbReference>
<evidence type="ECO:0000313" key="2">
    <source>
        <dbReference type="EMBL" id="MFC5357569.1"/>
    </source>
</evidence>
<proteinExistence type="predicted"/>
<feature type="region of interest" description="Disordered" evidence="1">
    <location>
        <begin position="81"/>
        <end position="108"/>
    </location>
</feature>